<accession>I2E1P4</accession>
<protein>
    <submittedName>
        <fullName evidence="2">Uncharacterized protein</fullName>
    </submittedName>
</protein>
<proteinExistence type="predicted"/>
<sequence>MEIDWLATLAEQGDIAKSKATEVATLVVKPELPLEIASRLYRDVEKGAQTFDRILSDMEDADVSDELLQAADALAELWSQLSVALANKLRELQSLPPITMSEAPHWAGESYSKRGHQSEERKMTDWQNLTNTTPSRQPWPSTARTEWHRWHTARLKHTTAETVRRTAFGSAFS</sequence>
<dbReference type="AlphaFoldDB" id="I2E1P4"/>
<evidence type="ECO:0000313" key="2">
    <source>
        <dbReference type="EMBL" id="AFJ91412.1"/>
    </source>
</evidence>
<geneLocation type="plasmid" evidence="2">
    <name>pHRC017</name>
</geneLocation>
<evidence type="ECO:0000256" key="1">
    <source>
        <dbReference type="SAM" id="MobiDB-lite"/>
    </source>
</evidence>
<feature type="compositionally biased region" description="Polar residues" evidence="1">
    <location>
        <begin position="125"/>
        <end position="143"/>
    </location>
</feature>
<reference evidence="2" key="1">
    <citation type="journal article" date="2012" name="Mol. Plant Microbe Interact.">
        <title>Rhizobial plasmids that cause impaired symbiotic nitrogen fixation and enhanced host invasion.</title>
        <authorList>
            <person name="Crook M.B."/>
            <person name="Lindsay D.P."/>
            <person name="Biggs M.B."/>
            <person name="Bentley J.S."/>
            <person name="Price J.C."/>
            <person name="Clement S.C."/>
            <person name="Clement M.J."/>
            <person name="Long S.R."/>
            <person name="Griffitts J.S."/>
        </authorList>
    </citation>
    <scope>NUCLEOTIDE SEQUENCE</scope>
    <source>
        <strain evidence="2">C017</strain>
        <plasmid evidence="2">pHRC017</plasmid>
    </source>
</reference>
<gene>
    <name evidence="2" type="ORF">pHRC017_0286</name>
</gene>
<organism evidence="2">
    <name type="scientific">Rhizobium meliloti</name>
    <name type="common">Ensifer meliloti</name>
    <name type="synonym">Sinorhizobium meliloti</name>
    <dbReference type="NCBI Taxonomy" id="382"/>
    <lineage>
        <taxon>Bacteria</taxon>
        <taxon>Pseudomonadati</taxon>
        <taxon>Pseudomonadota</taxon>
        <taxon>Alphaproteobacteria</taxon>
        <taxon>Hyphomicrobiales</taxon>
        <taxon>Rhizobiaceae</taxon>
        <taxon>Sinorhizobium/Ensifer group</taxon>
        <taxon>Sinorhizobium</taxon>
    </lineage>
</organism>
<name>I2E1P4_RHIML</name>
<feature type="region of interest" description="Disordered" evidence="1">
    <location>
        <begin position="107"/>
        <end position="143"/>
    </location>
</feature>
<dbReference type="EMBL" id="JQ665880">
    <property type="protein sequence ID" value="AFJ91412.1"/>
    <property type="molecule type" value="Genomic_DNA"/>
</dbReference>
<keyword evidence="2" id="KW-0614">Plasmid</keyword>